<keyword evidence="3" id="KW-1185">Reference proteome</keyword>
<dbReference type="InterPro" id="IPR010848">
    <property type="entry name" value="DUF1465"/>
</dbReference>
<feature type="region of interest" description="Disordered" evidence="1">
    <location>
        <begin position="1"/>
        <end position="23"/>
    </location>
</feature>
<evidence type="ECO:0000256" key="1">
    <source>
        <dbReference type="SAM" id="MobiDB-lite"/>
    </source>
</evidence>
<accession>A0ABX7BKS8</accession>
<gene>
    <name evidence="2" type="ORF">JIP62_12805</name>
</gene>
<evidence type="ECO:0000313" key="3">
    <source>
        <dbReference type="Proteomes" id="UP000595448"/>
    </source>
</evidence>
<dbReference type="Proteomes" id="UP000595448">
    <property type="component" value="Chromosome"/>
</dbReference>
<reference evidence="2 3" key="1">
    <citation type="submission" date="2021-01" db="EMBL/GenBank/DDBJ databases">
        <title>Brevundimonas vitis sp. nov., an bacterium isolated from grape (Vitis vinifera).</title>
        <authorList>
            <person name="Jiang L."/>
            <person name="Lee J."/>
        </authorList>
    </citation>
    <scope>NUCLEOTIDE SEQUENCE [LARGE SCALE GENOMIC DNA]</scope>
    <source>
        <strain evidence="2 3">GRTSA-9</strain>
    </source>
</reference>
<sequence length="183" mass="20325">MSTVELMATDDLSPPAPDVPAGSGWNRAGEVRDFAASELFDRTFREGMELVEETAAYLDGDGRRESKLLSRVAALAYAGESMTLTTRLMQIASWLLVQRAVREGDIAPEAAAQDRYRLAERKPAETPTHPELPIALIEYMVRAEKLHDRVLYLDRRMYSDLPAEEVVNPVLSQMDRLAAAFGG</sequence>
<name>A0ABX7BKS8_9CAUL</name>
<dbReference type="InterPro" id="IPR038301">
    <property type="entry name" value="AraC-like_sf"/>
</dbReference>
<evidence type="ECO:0000313" key="2">
    <source>
        <dbReference type="EMBL" id="QQQ18174.1"/>
    </source>
</evidence>
<dbReference type="Pfam" id="PF07323">
    <property type="entry name" value="DUF1465"/>
    <property type="match status" value="1"/>
</dbReference>
<organism evidence="2 3">
    <name type="scientific">Brevundimonas vitisensis</name>
    <dbReference type="NCBI Taxonomy" id="2800818"/>
    <lineage>
        <taxon>Bacteria</taxon>
        <taxon>Pseudomonadati</taxon>
        <taxon>Pseudomonadota</taxon>
        <taxon>Alphaproteobacteria</taxon>
        <taxon>Caulobacterales</taxon>
        <taxon>Caulobacteraceae</taxon>
        <taxon>Brevundimonas</taxon>
    </lineage>
</organism>
<dbReference type="EMBL" id="CP067977">
    <property type="protein sequence ID" value="QQQ18174.1"/>
    <property type="molecule type" value="Genomic_DNA"/>
</dbReference>
<protein>
    <submittedName>
        <fullName evidence="2">DUF1465 family protein</fullName>
    </submittedName>
</protein>
<proteinExistence type="predicted"/>
<dbReference type="Gene3D" id="1.10.8.930">
    <property type="entry name" value="Protein of unknown function DUF1465"/>
    <property type="match status" value="1"/>
</dbReference>